<evidence type="ECO:0000256" key="1">
    <source>
        <dbReference type="ARBA" id="ARBA00022741"/>
    </source>
</evidence>
<dbReference type="InterPro" id="IPR003439">
    <property type="entry name" value="ABC_transporter-like_ATP-bd"/>
</dbReference>
<dbReference type="NCBIfam" id="TIGR01978">
    <property type="entry name" value="sufC"/>
    <property type="match status" value="1"/>
</dbReference>
<dbReference type="InterPro" id="IPR003593">
    <property type="entry name" value="AAA+_ATPase"/>
</dbReference>
<dbReference type="PANTHER" id="PTHR43204:SF1">
    <property type="entry name" value="ABC TRANSPORTER I FAMILY MEMBER 6, CHLOROPLASTIC"/>
    <property type="match status" value="1"/>
</dbReference>
<dbReference type="PANTHER" id="PTHR43204">
    <property type="entry name" value="ABC TRANSPORTER I FAMILY MEMBER 6, CHLOROPLASTIC"/>
    <property type="match status" value="1"/>
</dbReference>
<organism evidence="4">
    <name type="scientific">Fervidicoccus fontis</name>
    <dbReference type="NCBI Taxonomy" id="683846"/>
    <lineage>
        <taxon>Archaea</taxon>
        <taxon>Thermoproteota</taxon>
        <taxon>Thermoprotei</taxon>
        <taxon>Fervidicoccales</taxon>
        <taxon>Fervidicoccaceae</taxon>
        <taxon>Fervidicoccus</taxon>
    </lineage>
</organism>
<dbReference type="AlphaFoldDB" id="A0A7C2YJ09"/>
<comment type="caution">
    <text evidence="4">The sequence shown here is derived from an EMBL/GenBank/DDBJ whole genome shotgun (WGS) entry which is preliminary data.</text>
</comment>
<sequence length="257" mass="27947">MPLVAEGVEAEAGGKVILKGVTLELREGEVLAVMGPNGSGKTTLANVIAGSPSVSLKKGRILIDGEDVTELPPEERVLRGLMLLFQSPPEIKGVKLSTLMIASFNKRRGLSSDLLKVTDPSIFSKMRSSLSVVGLSDEYLYREVNVGFSGGEKKRSELAQAMMLDPKYVIMDEPDSGLDIDGLRVVGEIISRMKREGKSVLLITHYTRLFSTVKPDRISVLMRGRIVAQGGMEIAEEIDRSGYSKLAERLGVELNND</sequence>
<proteinExistence type="predicted"/>
<evidence type="ECO:0000259" key="3">
    <source>
        <dbReference type="PROSITE" id="PS50893"/>
    </source>
</evidence>
<gene>
    <name evidence="4" type="primary">sufC</name>
    <name evidence="4" type="ORF">ENO36_00135</name>
</gene>
<evidence type="ECO:0000313" key="4">
    <source>
        <dbReference type="EMBL" id="HEU97251.1"/>
    </source>
</evidence>
<dbReference type="SMART" id="SM00382">
    <property type="entry name" value="AAA"/>
    <property type="match status" value="1"/>
</dbReference>
<evidence type="ECO:0000256" key="2">
    <source>
        <dbReference type="ARBA" id="ARBA00022840"/>
    </source>
</evidence>
<dbReference type="Proteomes" id="UP000885664">
    <property type="component" value="Unassembled WGS sequence"/>
</dbReference>
<keyword evidence="1" id="KW-0547">Nucleotide-binding</keyword>
<dbReference type="InterPro" id="IPR027417">
    <property type="entry name" value="P-loop_NTPase"/>
</dbReference>
<dbReference type="Gene3D" id="3.40.50.300">
    <property type="entry name" value="P-loop containing nucleotide triphosphate hydrolases"/>
    <property type="match status" value="1"/>
</dbReference>
<dbReference type="EMBL" id="DSFE01000004">
    <property type="protein sequence ID" value="HEU97251.1"/>
    <property type="molecule type" value="Genomic_DNA"/>
</dbReference>
<dbReference type="CDD" id="cd03217">
    <property type="entry name" value="ABC_FeS_Assembly"/>
    <property type="match status" value="1"/>
</dbReference>
<dbReference type="InterPro" id="IPR010230">
    <property type="entry name" value="FeS-cluster_ATPase_SufC"/>
</dbReference>
<dbReference type="SUPFAM" id="SSF52540">
    <property type="entry name" value="P-loop containing nucleoside triphosphate hydrolases"/>
    <property type="match status" value="1"/>
</dbReference>
<reference evidence="4" key="1">
    <citation type="journal article" date="2020" name="mSystems">
        <title>Genome- and Community-Level Interaction Insights into Carbon Utilization and Element Cycling Functions of Hydrothermarchaeota in Hydrothermal Sediment.</title>
        <authorList>
            <person name="Zhou Z."/>
            <person name="Liu Y."/>
            <person name="Xu W."/>
            <person name="Pan J."/>
            <person name="Luo Z.H."/>
            <person name="Li M."/>
        </authorList>
    </citation>
    <scope>NUCLEOTIDE SEQUENCE [LARGE SCALE GENOMIC DNA]</scope>
    <source>
        <strain evidence="4">SpSt-1259</strain>
    </source>
</reference>
<dbReference type="PROSITE" id="PS50893">
    <property type="entry name" value="ABC_TRANSPORTER_2"/>
    <property type="match status" value="1"/>
</dbReference>
<dbReference type="GO" id="GO:0016887">
    <property type="term" value="F:ATP hydrolysis activity"/>
    <property type="evidence" value="ECO:0007669"/>
    <property type="project" value="InterPro"/>
</dbReference>
<dbReference type="Pfam" id="PF00005">
    <property type="entry name" value="ABC_tran"/>
    <property type="match status" value="1"/>
</dbReference>
<name>A0A7C2YJ09_9CREN</name>
<feature type="domain" description="ABC transporter" evidence="3">
    <location>
        <begin position="3"/>
        <end position="248"/>
    </location>
</feature>
<keyword evidence="2" id="KW-0067">ATP-binding</keyword>
<dbReference type="GO" id="GO:0005524">
    <property type="term" value="F:ATP binding"/>
    <property type="evidence" value="ECO:0007669"/>
    <property type="project" value="UniProtKB-KW"/>
</dbReference>
<accession>A0A7C2YJ09</accession>
<protein>
    <submittedName>
        <fullName evidence="4">Fe-S cluster assembly ATPase SufC</fullName>
    </submittedName>
</protein>